<dbReference type="EMBL" id="SMNA01000004">
    <property type="protein sequence ID" value="TDE94992.1"/>
    <property type="molecule type" value="Genomic_DNA"/>
</dbReference>
<accession>A0ABY2E8E8</accession>
<dbReference type="PANTHER" id="PTHR43162:SF1">
    <property type="entry name" value="PRESTALK A DIFFERENTIATION PROTEIN A"/>
    <property type="match status" value="1"/>
</dbReference>
<dbReference type="SUPFAM" id="SSF51735">
    <property type="entry name" value="NAD(P)-binding Rossmann-fold domains"/>
    <property type="match status" value="1"/>
</dbReference>
<evidence type="ECO:0000313" key="2">
    <source>
        <dbReference type="Proteomes" id="UP000504882"/>
    </source>
</evidence>
<reference evidence="1 2" key="1">
    <citation type="submission" date="2019-03" db="EMBL/GenBank/DDBJ databases">
        <title>Genomic features of bacteria from cold environments.</title>
        <authorList>
            <person name="Shen L."/>
        </authorList>
    </citation>
    <scope>NUCLEOTIDE SEQUENCE [LARGE SCALE GENOMIC DNA]</scope>
    <source>
        <strain evidence="2">T3246-1</strain>
    </source>
</reference>
<dbReference type="Gene3D" id="3.90.25.10">
    <property type="entry name" value="UDP-galactose 4-epimerase, domain 1"/>
    <property type="match status" value="1"/>
</dbReference>
<dbReference type="RefSeq" id="WP_133107402.1">
    <property type="nucleotide sequence ID" value="NZ_SMNA01000004.1"/>
</dbReference>
<proteinExistence type="predicted"/>
<organism evidence="1 2">
    <name type="scientific">Occultella glacieicola</name>
    <dbReference type="NCBI Taxonomy" id="2518684"/>
    <lineage>
        <taxon>Bacteria</taxon>
        <taxon>Bacillati</taxon>
        <taxon>Actinomycetota</taxon>
        <taxon>Actinomycetes</taxon>
        <taxon>Micrococcales</taxon>
        <taxon>Ruaniaceae</taxon>
        <taxon>Occultella</taxon>
    </lineage>
</organism>
<name>A0ABY2E8E8_9MICO</name>
<gene>
    <name evidence="1" type="ORF">EXU48_09475</name>
</gene>
<protein>
    <submittedName>
        <fullName evidence="1">NmrA family transcriptional regulator</fullName>
    </submittedName>
</protein>
<sequence>MTTNSEDLTLVLGATGKTGSRVARRLTAVGHPVRLGSRSAQPSFDWEDPTTWSGALDGVSAVYIAYVPDLALPGAAEVIGAFADQAVAAGVRRLALLSGRGETEAGIAERRVQGVDADVTVLRASWFNQNFSESFLLPAVLSGVFAAPAGRPEPFTDVEDIAEVAAAVLTQDGHAGKVYELTGPRSLTFAEAMAEISAASGLEVRYQEITADEFRAGLESEGTPPELVDLFVYLFTEVLDGRNSVPTDDVQQVLGRPARGFSDWAREAATAGAWSAATLPVH</sequence>
<comment type="caution">
    <text evidence="1">The sequence shown here is derived from an EMBL/GenBank/DDBJ whole genome shotgun (WGS) entry which is preliminary data.</text>
</comment>
<evidence type="ECO:0000313" key="1">
    <source>
        <dbReference type="EMBL" id="TDE94992.1"/>
    </source>
</evidence>
<dbReference type="Gene3D" id="3.40.50.720">
    <property type="entry name" value="NAD(P)-binding Rossmann-like Domain"/>
    <property type="match status" value="1"/>
</dbReference>
<dbReference type="PANTHER" id="PTHR43162">
    <property type="match status" value="1"/>
</dbReference>
<keyword evidence="2" id="KW-1185">Reference proteome</keyword>
<dbReference type="Proteomes" id="UP000504882">
    <property type="component" value="Unassembled WGS sequence"/>
</dbReference>
<dbReference type="InterPro" id="IPR036291">
    <property type="entry name" value="NAD(P)-bd_dom_sf"/>
</dbReference>
<dbReference type="InterPro" id="IPR051604">
    <property type="entry name" value="Ergot_Alk_Oxidoreductase"/>
</dbReference>